<dbReference type="Pfam" id="PF00515">
    <property type="entry name" value="TPR_1"/>
    <property type="match status" value="1"/>
</dbReference>
<dbReference type="PROSITE" id="PS50005">
    <property type="entry name" value="TPR"/>
    <property type="match status" value="2"/>
</dbReference>
<feature type="region of interest" description="Disordered" evidence="4">
    <location>
        <begin position="1"/>
        <end position="91"/>
    </location>
</feature>
<name>A0ABC8TI27_9AQUA</name>
<protein>
    <recommendedName>
        <fullName evidence="7">Tetratricopeptide repeat protein 1</fullName>
    </recommendedName>
</protein>
<keyword evidence="1" id="KW-0677">Repeat</keyword>
<dbReference type="Gene3D" id="1.25.40.10">
    <property type="entry name" value="Tetratricopeptide repeat domain"/>
    <property type="match status" value="1"/>
</dbReference>
<reference evidence="5 6" key="1">
    <citation type="submission" date="2024-02" db="EMBL/GenBank/DDBJ databases">
        <authorList>
            <person name="Vignale AGUSTIN F."/>
            <person name="Sosa J E."/>
            <person name="Modenutti C."/>
        </authorList>
    </citation>
    <scope>NUCLEOTIDE SEQUENCE [LARGE SCALE GENOMIC DNA]</scope>
</reference>
<organism evidence="5 6">
    <name type="scientific">Ilex paraguariensis</name>
    <name type="common">yerba mate</name>
    <dbReference type="NCBI Taxonomy" id="185542"/>
    <lineage>
        <taxon>Eukaryota</taxon>
        <taxon>Viridiplantae</taxon>
        <taxon>Streptophyta</taxon>
        <taxon>Embryophyta</taxon>
        <taxon>Tracheophyta</taxon>
        <taxon>Spermatophyta</taxon>
        <taxon>Magnoliopsida</taxon>
        <taxon>eudicotyledons</taxon>
        <taxon>Gunneridae</taxon>
        <taxon>Pentapetalae</taxon>
        <taxon>asterids</taxon>
        <taxon>campanulids</taxon>
        <taxon>Aquifoliales</taxon>
        <taxon>Aquifoliaceae</taxon>
        <taxon>Ilex</taxon>
    </lineage>
</organism>
<dbReference type="SUPFAM" id="SSF48452">
    <property type="entry name" value="TPR-like"/>
    <property type="match status" value="1"/>
</dbReference>
<dbReference type="PANTHER" id="PTHR46014">
    <property type="entry name" value="TETRATRICOPEPTIDE REPEAT PROTEIN 1"/>
    <property type="match status" value="1"/>
</dbReference>
<dbReference type="PANTHER" id="PTHR46014:SF1">
    <property type="entry name" value="TETRATRICOPEPTIDE REPEAT PROTEIN 1"/>
    <property type="match status" value="1"/>
</dbReference>
<dbReference type="Proteomes" id="UP001642360">
    <property type="component" value="Unassembled WGS sequence"/>
</dbReference>
<dbReference type="Pfam" id="PF07719">
    <property type="entry name" value="TPR_2"/>
    <property type="match status" value="1"/>
</dbReference>
<comment type="caution">
    <text evidence="5">The sequence shown here is derived from an EMBL/GenBank/DDBJ whole genome shotgun (WGS) entry which is preliminary data.</text>
</comment>
<dbReference type="InterPro" id="IPR019734">
    <property type="entry name" value="TPR_rpt"/>
</dbReference>
<sequence length="244" mass="27420">MVVIEPEPTQTQTPTEEEKQDSKFSNPSRKSKSPVDSSDDTATVGVSGYASDGFETASESEINDGDEHEQQQQNNQQQHEEQSVHVPPNEDELNQKGLAQANDAKLEGNKLFGGGQYEEALLKYDLALQVVPEIPSSAATRSACHANRAACFFKMEKYEDTIKECTKAVELNPTYLKALVRRGEAHEKLEHYEEAIADMTKVLEIDPSHDQARRAILRLKPLADEKREKMKEEMIERDVIWSSS</sequence>
<feature type="compositionally biased region" description="Low complexity" evidence="4">
    <location>
        <begin position="1"/>
        <end position="14"/>
    </location>
</feature>
<evidence type="ECO:0008006" key="7">
    <source>
        <dbReference type="Google" id="ProtNLM"/>
    </source>
</evidence>
<evidence type="ECO:0000256" key="2">
    <source>
        <dbReference type="ARBA" id="ARBA00022803"/>
    </source>
</evidence>
<feature type="repeat" description="TPR" evidence="3">
    <location>
        <begin position="176"/>
        <end position="209"/>
    </location>
</feature>
<keyword evidence="6" id="KW-1185">Reference proteome</keyword>
<proteinExistence type="predicted"/>
<evidence type="ECO:0000313" key="5">
    <source>
        <dbReference type="EMBL" id="CAK9168903.1"/>
    </source>
</evidence>
<dbReference type="AlphaFoldDB" id="A0ABC8TI27"/>
<dbReference type="InterPro" id="IPR011990">
    <property type="entry name" value="TPR-like_helical_dom_sf"/>
</dbReference>
<evidence type="ECO:0000313" key="6">
    <source>
        <dbReference type="Proteomes" id="UP001642360"/>
    </source>
</evidence>
<dbReference type="InterPro" id="IPR013105">
    <property type="entry name" value="TPR_2"/>
</dbReference>
<dbReference type="EMBL" id="CAUOFW020005169">
    <property type="protein sequence ID" value="CAK9168903.1"/>
    <property type="molecule type" value="Genomic_DNA"/>
</dbReference>
<feature type="repeat" description="TPR" evidence="3">
    <location>
        <begin position="142"/>
        <end position="175"/>
    </location>
</feature>
<evidence type="ECO:0000256" key="3">
    <source>
        <dbReference type="PROSITE-ProRule" id="PRU00339"/>
    </source>
</evidence>
<dbReference type="SMART" id="SM00028">
    <property type="entry name" value="TPR"/>
    <property type="match status" value="3"/>
</dbReference>
<evidence type="ECO:0000256" key="1">
    <source>
        <dbReference type="ARBA" id="ARBA00022737"/>
    </source>
</evidence>
<keyword evidence="2 3" id="KW-0802">TPR repeat</keyword>
<evidence type="ECO:0000256" key="4">
    <source>
        <dbReference type="SAM" id="MobiDB-lite"/>
    </source>
</evidence>
<gene>
    <name evidence="5" type="ORF">ILEXP_LOCUS38318</name>
</gene>
<dbReference type="InterPro" id="IPR052769">
    <property type="entry name" value="TPR_domain_protein"/>
</dbReference>
<accession>A0ABC8TI27</accession>